<dbReference type="InterPro" id="IPR051449">
    <property type="entry name" value="ABC-2_transporter_component"/>
</dbReference>
<name>A0A0S7BP40_9BACT</name>
<dbReference type="PANTHER" id="PTHR30294:SF47">
    <property type="entry name" value="INNER MEMBRANE TRANSPORT PERMEASE YHHJ"/>
    <property type="match status" value="1"/>
</dbReference>
<organism evidence="8">
    <name type="scientific">Lentimicrobium saccharophilum</name>
    <dbReference type="NCBI Taxonomy" id="1678841"/>
    <lineage>
        <taxon>Bacteria</taxon>
        <taxon>Pseudomonadati</taxon>
        <taxon>Bacteroidota</taxon>
        <taxon>Bacteroidia</taxon>
        <taxon>Bacteroidales</taxon>
        <taxon>Lentimicrobiaceae</taxon>
        <taxon>Lentimicrobium</taxon>
    </lineage>
</organism>
<evidence type="ECO:0000256" key="2">
    <source>
        <dbReference type="ARBA" id="ARBA00022475"/>
    </source>
</evidence>
<dbReference type="PATRIC" id="fig|1678841.3.peg.292"/>
<feature type="transmembrane region" description="Helical" evidence="6">
    <location>
        <begin position="24"/>
        <end position="44"/>
    </location>
</feature>
<keyword evidence="3 6" id="KW-0812">Transmembrane</keyword>
<dbReference type="PANTHER" id="PTHR30294">
    <property type="entry name" value="MEMBRANE COMPONENT OF ABC TRANSPORTER YHHJ-RELATED"/>
    <property type="match status" value="1"/>
</dbReference>
<comment type="subcellular location">
    <subcellularLocation>
        <location evidence="1">Cell membrane</location>
        <topology evidence="1">Multi-pass membrane protein</topology>
    </subcellularLocation>
</comment>
<keyword evidence="2" id="KW-1003">Cell membrane</keyword>
<evidence type="ECO:0000256" key="5">
    <source>
        <dbReference type="ARBA" id="ARBA00023136"/>
    </source>
</evidence>
<dbReference type="OrthoDB" id="9811522at2"/>
<evidence type="ECO:0000313" key="8">
    <source>
        <dbReference type="EMBL" id="GAP42124.1"/>
    </source>
</evidence>
<sequence length="409" mass="45899">MNTYIKALIGVTGREINRMTSRPLYFLSVVILPLLSLLFFVSLMKEGVPVKLPVAVVDYDHTALSAKFRRTIDATPGSSVVMTPATEHEALSELRKGNIYGYVVLPHNLQADIMNGTQPVVRFYYQNGLLIAGGLIQNDLTITLHTLSAGVNKQKREAMGQNEVSVYAAIQPVKPDAHLLFNPETNYPVYVTSIMLPIMLQVFILMITVYSIGIEIKERTSREWLRKAGKSVLVALTGKLLPYTVIFVILTLFSNFLLFKVLMVPVNTGVVYLVLLSLLYVLAYQAIAVFFVGLLPMMRHSLNLAAFYGILALTLCGFSFPIEHMPEIFRLWAEAFPVRHYMHIFQSQILAGFDFVYAAPSYLKFLAFLLLPFAIIFRLKSALIYQNFIEQIKITDAAEAAVSEKSLIQ</sequence>
<evidence type="ECO:0000256" key="4">
    <source>
        <dbReference type="ARBA" id="ARBA00022989"/>
    </source>
</evidence>
<dbReference type="STRING" id="1678841.TBC1_11253"/>
<feature type="transmembrane region" description="Helical" evidence="6">
    <location>
        <begin position="189"/>
        <end position="212"/>
    </location>
</feature>
<keyword evidence="4 6" id="KW-1133">Transmembrane helix</keyword>
<dbReference type="EMBL" id="DF968182">
    <property type="protein sequence ID" value="GAP42124.1"/>
    <property type="molecule type" value="Genomic_DNA"/>
</dbReference>
<evidence type="ECO:0000256" key="6">
    <source>
        <dbReference type="SAM" id="Phobius"/>
    </source>
</evidence>
<protein>
    <submittedName>
        <fullName evidence="8">ABC-type multidrug transport system, permease component</fullName>
    </submittedName>
</protein>
<feature type="transmembrane region" description="Helical" evidence="6">
    <location>
        <begin position="362"/>
        <end position="379"/>
    </location>
</feature>
<keyword evidence="9" id="KW-1185">Reference proteome</keyword>
<feature type="transmembrane region" description="Helical" evidence="6">
    <location>
        <begin position="302"/>
        <end position="322"/>
    </location>
</feature>
<accession>A0A0S7BP40</accession>
<dbReference type="Proteomes" id="UP000053091">
    <property type="component" value="Unassembled WGS sequence"/>
</dbReference>
<dbReference type="GO" id="GO:0005886">
    <property type="term" value="C:plasma membrane"/>
    <property type="evidence" value="ECO:0007669"/>
    <property type="project" value="UniProtKB-SubCell"/>
</dbReference>
<feature type="domain" description="ABC-2 type transporter transmembrane" evidence="7">
    <location>
        <begin position="26"/>
        <end position="377"/>
    </location>
</feature>
<reference evidence="8" key="1">
    <citation type="journal article" date="2015" name="Genome Announc.">
        <title>Draft Genome Sequence of Bacteroidales Strain TBC1, a Novel Isolate from a Methanogenic Wastewater Treatment System.</title>
        <authorList>
            <person name="Tourlousse D.M."/>
            <person name="Matsuura N."/>
            <person name="Sun L."/>
            <person name="Toyonaga M."/>
            <person name="Kuroda K."/>
            <person name="Ohashi A."/>
            <person name="Cruz R."/>
            <person name="Yamaguchi T."/>
            <person name="Sekiguchi Y."/>
        </authorList>
    </citation>
    <scope>NUCLEOTIDE SEQUENCE [LARGE SCALE GENOMIC DNA]</scope>
    <source>
        <strain evidence="8">TBC1</strain>
    </source>
</reference>
<keyword evidence="5 6" id="KW-0472">Membrane</keyword>
<dbReference type="InterPro" id="IPR013525">
    <property type="entry name" value="ABC2_TM"/>
</dbReference>
<evidence type="ECO:0000256" key="1">
    <source>
        <dbReference type="ARBA" id="ARBA00004651"/>
    </source>
</evidence>
<evidence type="ECO:0000313" key="9">
    <source>
        <dbReference type="Proteomes" id="UP000053091"/>
    </source>
</evidence>
<dbReference type="RefSeq" id="WP_062037353.1">
    <property type="nucleotide sequence ID" value="NZ_DF968182.1"/>
</dbReference>
<feature type="transmembrane region" description="Helical" evidence="6">
    <location>
        <begin position="233"/>
        <end position="258"/>
    </location>
</feature>
<gene>
    <name evidence="8" type="ORF">TBC1_11253</name>
</gene>
<dbReference type="Gene3D" id="3.40.1710.10">
    <property type="entry name" value="abc type-2 transporter like domain"/>
    <property type="match status" value="1"/>
</dbReference>
<evidence type="ECO:0000256" key="3">
    <source>
        <dbReference type="ARBA" id="ARBA00022692"/>
    </source>
</evidence>
<proteinExistence type="predicted"/>
<dbReference type="GO" id="GO:0140359">
    <property type="term" value="F:ABC-type transporter activity"/>
    <property type="evidence" value="ECO:0007669"/>
    <property type="project" value="InterPro"/>
</dbReference>
<feature type="transmembrane region" description="Helical" evidence="6">
    <location>
        <begin position="270"/>
        <end position="295"/>
    </location>
</feature>
<dbReference type="AlphaFoldDB" id="A0A0S7BP40"/>
<evidence type="ECO:0000259" key="7">
    <source>
        <dbReference type="Pfam" id="PF12698"/>
    </source>
</evidence>
<dbReference type="Pfam" id="PF12698">
    <property type="entry name" value="ABC2_membrane_3"/>
    <property type="match status" value="1"/>
</dbReference>